<dbReference type="Pfam" id="PF13191">
    <property type="entry name" value="AAA_16"/>
    <property type="match status" value="1"/>
</dbReference>
<accession>A0ABW1H4H4</accession>
<feature type="domain" description="HTH luxR-type" evidence="3">
    <location>
        <begin position="814"/>
        <end position="879"/>
    </location>
</feature>
<dbReference type="PANTHER" id="PTHR16305">
    <property type="entry name" value="TESTICULAR SOLUBLE ADENYLYL CYCLASE"/>
    <property type="match status" value="1"/>
</dbReference>
<organism evidence="4 5">
    <name type="scientific">Micromonospora vulcania</name>
    <dbReference type="NCBI Taxonomy" id="1441873"/>
    <lineage>
        <taxon>Bacteria</taxon>
        <taxon>Bacillati</taxon>
        <taxon>Actinomycetota</taxon>
        <taxon>Actinomycetes</taxon>
        <taxon>Micromonosporales</taxon>
        <taxon>Micromonosporaceae</taxon>
        <taxon>Micromonospora</taxon>
    </lineage>
</organism>
<dbReference type="InterPro" id="IPR000792">
    <property type="entry name" value="Tscrpt_reg_LuxR_C"/>
</dbReference>
<dbReference type="EMBL" id="JBHSQS010000006">
    <property type="protein sequence ID" value="MFC5924175.1"/>
    <property type="molecule type" value="Genomic_DNA"/>
</dbReference>
<evidence type="ECO:0000259" key="3">
    <source>
        <dbReference type="PROSITE" id="PS50043"/>
    </source>
</evidence>
<dbReference type="SUPFAM" id="SSF52540">
    <property type="entry name" value="P-loop containing nucleoside triphosphate hydrolases"/>
    <property type="match status" value="1"/>
</dbReference>
<dbReference type="Proteomes" id="UP001596226">
    <property type="component" value="Unassembled WGS sequence"/>
</dbReference>
<dbReference type="SMART" id="SM00421">
    <property type="entry name" value="HTH_LUXR"/>
    <property type="match status" value="1"/>
</dbReference>
<dbReference type="InterPro" id="IPR016032">
    <property type="entry name" value="Sig_transdc_resp-reg_C-effctor"/>
</dbReference>
<evidence type="ECO:0000313" key="5">
    <source>
        <dbReference type="Proteomes" id="UP001596226"/>
    </source>
</evidence>
<keyword evidence="1" id="KW-0547">Nucleotide-binding</keyword>
<proteinExistence type="predicted"/>
<dbReference type="Gene3D" id="1.10.10.10">
    <property type="entry name" value="Winged helix-like DNA-binding domain superfamily/Winged helix DNA-binding domain"/>
    <property type="match status" value="1"/>
</dbReference>
<protein>
    <submittedName>
        <fullName evidence="4">AAA family ATPase</fullName>
    </submittedName>
</protein>
<evidence type="ECO:0000313" key="4">
    <source>
        <dbReference type="EMBL" id="MFC5924175.1"/>
    </source>
</evidence>
<dbReference type="InterPro" id="IPR003593">
    <property type="entry name" value="AAA+_ATPase"/>
</dbReference>
<dbReference type="CDD" id="cd06170">
    <property type="entry name" value="LuxR_C_like"/>
    <property type="match status" value="1"/>
</dbReference>
<dbReference type="PROSITE" id="PS00622">
    <property type="entry name" value="HTH_LUXR_1"/>
    <property type="match status" value="1"/>
</dbReference>
<dbReference type="InterPro" id="IPR036388">
    <property type="entry name" value="WH-like_DNA-bd_sf"/>
</dbReference>
<gene>
    <name evidence="4" type="ORF">ACFQGL_12555</name>
</gene>
<dbReference type="Pfam" id="PF00196">
    <property type="entry name" value="GerE"/>
    <property type="match status" value="1"/>
</dbReference>
<keyword evidence="2" id="KW-0067">ATP-binding</keyword>
<sequence length="881" mass="94491">MSAPGGFVDGAAGWPFVGRTRERDRAVEALTASPGQGVVLTGDPGVGKSRLLEAVLDQALRRQHVVLRVTATPGWRGVPFGVLASRLPQPSDASVADVFRDVERRLREVAAGRGVVVGVDDLNWLDDASGALLERLVAGGTVRVVASVRGDALDAAPVAALRRSCGIDRVHVPPLDPDETALLVREALGGPVDGLTLGTLWRISQGNPLFLREALRCGLRDGGLVQRDGMWTWPAESLCPTHLADLIDQTLGTLTSEEAEALQYVAHAEPAPLALIERTVDPLTAERLEERGLIRLVRHGAAVLVQTGHPLYAEVVRNRTGALRARRLRRTLAEALATVDGGGADDRARIAAWRCEADLPVDADDLLVASEYALRRHDAVLAERLGRRIGSARGDWQVGRALVAQGRSDEADGYLARAAADLVDPRDRAEATALRALNMYWGGRRPDRAREVIDAGRRELPAEALPGLLAAEVGVAAFGGDAVGARASVVRLAADRPRDPLLATAVAALLPYLLLFDGQPGRAVRMFETGEVDLPETWPTMRAATQACHVQSLVLSGRLPEAERLAQRYYQDAVTRGSADAVGLLAFSRGKCAYHAGQMRRSMRWLHEARTLVAEGTLFPIRDYVLSANAYVAAQLGELAESRRLLRQLDDDRADDDGAHTGGLVAIDAELTAAWLTAAEGRPATAVATLRDLHGRAEQATTVTVECLHLLSRLEPSAATAARLAEATTDCDSPLFGLWSEYAHALAADDPAALERVGTALEASGYLTLGLEAVVAAEAAYGRRGDQRRANLLARRADLLRERCGGYWPPLSPRPTDREGLTPRERQICELASTGRDNAAIAAELVLSVRTVENHLQRAYVKLGVRGRSGLTQAIGVRRAG</sequence>
<evidence type="ECO:0000256" key="1">
    <source>
        <dbReference type="ARBA" id="ARBA00022741"/>
    </source>
</evidence>
<comment type="caution">
    <text evidence="4">The sequence shown here is derived from an EMBL/GenBank/DDBJ whole genome shotgun (WGS) entry which is preliminary data.</text>
</comment>
<dbReference type="SMART" id="SM00382">
    <property type="entry name" value="AAA"/>
    <property type="match status" value="1"/>
</dbReference>
<keyword evidence="5" id="KW-1185">Reference proteome</keyword>
<evidence type="ECO:0000256" key="2">
    <source>
        <dbReference type="ARBA" id="ARBA00022840"/>
    </source>
</evidence>
<dbReference type="PROSITE" id="PS50043">
    <property type="entry name" value="HTH_LUXR_2"/>
    <property type="match status" value="1"/>
</dbReference>
<dbReference type="PRINTS" id="PR00038">
    <property type="entry name" value="HTHLUXR"/>
</dbReference>
<dbReference type="Gene3D" id="3.40.50.300">
    <property type="entry name" value="P-loop containing nucleotide triphosphate hydrolases"/>
    <property type="match status" value="1"/>
</dbReference>
<dbReference type="RefSeq" id="WP_377510330.1">
    <property type="nucleotide sequence ID" value="NZ_JBHSQS010000006.1"/>
</dbReference>
<dbReference type="CDD" id="cd00009">
    <property type="entry name" value="AAA"/>
    <property type="match status" value="1"/>
</dbReference>
<dbReference type="PANTHER" id="PTHR16305:SF28">
    <property type="entry name" value="GUANYLATE CYCLASE DOMAIN-CONTAINING PROTEIN"/>
    <property type="match status" value="1"/>
</dbReference>
<dbReference type="SUPFAM" id="SSF46894">
    <property type="entry name" value="C-terminal effector domain of the bipartite response regulators"/>
    <property type="match status" value="1"/>
</dbReference>
<dbReference type="InterPro" id="IPR027417">
    <property type="entry name" value="P-loop_NTPase"/>
</dbReference>
<dbReference type="InterPro" id="IPR041664">
    <property type="entry name" value="AAA_16"/>
</dbReference>
<reference evidence="5" key="1">
    <citation type="journal article" date="2019" name="Int. J. Syst. Evol. Microbiol.">
        <title>The Global Catalogue of Microorganisms (GCM) 10K type strain sequencing project: providing services to taxonomists for standard genome sequencing and annotation.</title>
        <authorList>
            <consortium name="The Broad Institute Genomics Platform"/>
            <consortium name="The Broad Institute Genome Sequencing Center for Infectious Disease"/>
            <person name="Wu L."/>
            <person name="Ma J."/>
        </authorList>
    </citation>
    <scope>NUCLEOTIDE SEQUENCE [LARGE SCALE GENOMIC DNA]</scope>
    <source>
        <strain evidence="5">CGMCC 4.7144</strain>
    </source>
</reference>
<name>A0ABW1H4H4_9ACTN</name>